<gene>
    <name evidence="2" type="ORF">G3T38_14125</name>
</gene>
<feature type="transmembrane region" description="Helical" evidence="1">
    <location>
        <begin position="12"/>
        <end position="31"/>
    </location>
</feature>
<proteinExistence type="predicted"/>
<sequence>MANNHGNTPAAWTGVSVAMVGFVVGAVGLMLDPISLPIFYVGLALAVGSFFLFLVMAKMGLHEEKH</sequence>
<evidence type="ECO:0000313" key="2">
    <source>
        <dbReference type="EMBL" id="NEN79417.1"/>
    </source>
</evidence>
<dbReference type="NCBIfam" id="NF041681">
    <property type="entry name" value="HGxxPAAW"/>
    <property type="match status" value="1"/>
</dbReference>
<comment type="caution">
    <text evidence="2">The sequence shown here is derived from an EMBL/GenBank/DDBJ whole genome shotgun (WGS) entry which is preliminary data.</text>
</comment>
<dbReference type="EMBL" id="JAAGXA010000009">
    <property type="protein sequence ID" value="NEN79417.1"/>
    <property type="molecule type" value="Genomic_DNA"/>
</dbReference>
<organism evidence="2 3">
    <name type="scientific">Nocardioides zeae</name>
    <dbReference type="NCBI Taxonomy" id="1457234"/>
    <lineage>
        <taxon>Bacteria</taxon>
        <taxon>Bacillati</taxon>
        <taxon>Actinomycetota</taxon>
        <taxon>Actinomycetes</taxon>
        <taxon>Propionibacteriales</taxon>
        <taxon>Nocardioidaceae</taxon>
        <taxon>Nocardioides</taxon>
    </lineage>
</organism>
<accession>A0A6P0HMH4</accession>
<keyword evidence="3" id="KW-1185">Reference proteome</keyword>
<dbReference type="RefSeq" id="WP_163772946.1">
    <property type="nucleotide sequence ID" value="NZ_JAAGXA010000009.1"/>
</dbReference>
<reference evidence="2 3" key="1">
    <citation type="journal article" date="2014" name="Int. J. Syst. Evol. Microbiol.">
        <title>Nocardioides zeae sp. nov., isolated from the stem of Zea mays.</title>
        <authorList>
            <person name="Glaeser S.P."/>
            <person name="McInroy J.A."/>
            <person name="Busse H.J."/>
            <person name="Kampfer P."/>
        </authorList>
    </citation>
    <scope>NUCLEOTIDE SEQUENCE [LARGE SCALE GENOMIC DNA]</scope>
    <source>
        <strain evidence="2 3">JCM 30728</strain>
    </source>
</reference>
<keyword evidence="1" id="KW-0812">Transmembrane</keyword>
<name>A0A6P0HMH4_9ACTN</name>
<feature type="transmembrane region" description="Helical" evidence="1">
    <location>
        <begin position="37"/>
        <end position="57"/>
    </location>
</feature>
<protein>
    <submittedName>
        <fullName evidence="2">Uncharacterized protein</fullName>
    </submittedName>
</protein>
<dbReference type="Proteomes" id="UP000468687">
    <property type="component" value="Unassembled WGS sequence"/>
</dbReference>
<keyword evidence="1" id="KW-0472">Membrane</keyword>
<evidence type="ECO:0000256" key="1">
    <source>
        <dbReference type="SAM" id="Phobius"/>
    </source>
</evidence>
<evidence type="ECO:0000313" key="3">
    <source>
        <dbReference type="Proteomes" id="UP000468687"/>
    </source>
</evidence>
<keyword evidence="1" id="KW-1133">Transmembrane helix</keyword>
<dbReference type="AlphaFoldDB" id="A0A6P0HMH4"/>